<evidence type="ECO:0000313" key="3">
    <source>
        <dbReference type="Proteomes" id="UP001255856"/>
    </source>
</evidence>
<dbReference type="InterPro" id="IPR003848">
    <property type="entry name" value="DUF218"/>
</dbReference>
<sequence>MEGSKPASNGAASSPDAILVLGGGLHEGGAVPAWGERRIRLAADLWHKHDCAPKILLLGAGTPHKPAVVKDNGAVLHEAAAYADVLLAEGVPADALLKECSSFDTVGNGYFSLVIHALPSEWSSLAIVTSEFHMPRSRAIFDKTYALGAAFRGGRAFDLRYHAASDADLFDLGVYETRCAKEIQAATAWKLSTAEMRSLRDLHAWLHATHLCYAVGRQHESLIPDDPKLSATY</sequence>
<gene>
    <name evidence="2" type="ORF">QBZ16_001291</name>
</gene>
<feature type="domain" description="DUF218" evidence="1">
    <location>
        <begin position="16"/>
        <end position="144"/>
    </location>
</feature>
<dbReference type="Pfam" id="PF02698">
    <property type="entry name" value="DUF218"/>
    <property type="match status" value="1"/>
</dbReference>
<dbReference type="Proteomes" id="UP001255856">
    <property type="component" value="Unassembled WGS sequence"/>
</dbReference>
<evidence type="ECO:0000259" key="1">
    <source>
        <dbReference type="Pfam" id="PF02698"/>
    </source>
</evidence>
<comment type="caution">
    <text evidence="2">The sequence shown here is derived from an EMBL/GenBank/DDBJ whole genome shotgun (WGS) entry which is preliminary data.</text>
</comment>
<dbReference type="CDD" id="cd06259">
    <property type="entry name" value="YdcF-like"/>
    <property type="match status" value="1"/>
</dbReference>
<accession>A0AAD9IF51</accession>
<keyword evidence="3" id="KW-1185">Reference proteome</keyword>
<proteinExistence type="predicted"/>
<dbReference type="PANTHER" id="PTHR30336:SF20">
    <property type="entry name" value="DUF218 DOMAIN-CONTAINING PROTEIN"/>
    <property type="match status" value="1"/>
</dbReference>
<dbReference type="InterPro" id="IPR014729">
    <property type="entry name" value="Rossmann-like_a/b/a_fold"/>
</dbReference>
<dbReference type="GO" id="GO:0005886">
    <property type="term" value="C:plasma membrane"/>
    <property type="evidence" value="ECO:0007669"/>
    <property type="project" value="TreeGrafter"/>
</dbReference>
<name>A0AAD9IF51_PROWI</name>
<dbReference type="PANTHER" id="PTHR30336">
    <property type="entry name" value="INNER MEMBRANE PROTEIN, PROBABLE PERMEASE"/>
    <property type="match status" value="1"/>
</dbReference>
<dbReference type="AlphaFoldDB" id="A0AAD9IF51"/>
<protein>
    <recommendedName>
        <fullName evidence="1">DUF218 domain-containing protein</fullName>
    </recommendedName>
</protein>
<dbReference type="EMBL" id="JASFZW010000012">
    <property type="protein sequence ID" value="KAK2075955.1"/>
    <property type="molecule type" value="Genomic_DNA"/>
</dbReference>
<dbReference type="Gene3D" id="3.40.50.620">
    <property type="entry name" value="HUPs"/>
    <property type="match status" value="1"/>
</dbReference>
<organism evidence="2 3">
    <name type="scientific">Prototheca wickerhamii</name>
    <dbReference type="NCBI Taxonomy" id="3111"/>
    <lineage>
        <taxon>Eukaryota</taxon>
        <taxon>Viridiplantae</taxon>
        <taxon>Chlorophyta</taxon>
        <taxon>core chlorophytes</taxon>
        <taxon>Trebouxiophyceae</taxon>
        <taxon>Chlorellales</taxon>
        <taxon>Chlorellaceae</taxon>
        <taxon>Prototheca</taxon>
    </lineage>
</organism>
<evidence type="ECO:0000313" key="2">
    <source>
        <dbReference type="EMBL" id="KAK2075955.1"/>
    </source>
</evidence>
<reference evidence="2" key="1">
    <citation type="submission" date="2021-01" db="EMBL/GenBank/DDBJ databases">
        <authorList>
            <person name="Eckstrom K.M.E."/>
        </authorList>
    </citation>
    <scope>NUCLEOTIDE SEQUENCE</scope>
    <source>
        <strain evidence="2">UVCC 0001</strain>
    </source>
</reference>
<dbReference type="InterPro" id="IPR051599">
    <property type="entry name" value="Cell_Envelope_Assoc"/>
</dbReference>